<evidence type="ECO:0000313" key="2">
    <source>
        <dbReference type="Proteomes" id="UP000509301"/>
    </source>
</evidence>
<sequence length="151" mass="17532">MKEDIFLKIIDDPYFSVLVKEKHVGSGVSRSYFYSIVRELRKLKVLEENALAFKVIVPYKFDNNCIRIISDKLLFLSNQHIGFTMILDEKPACFDCRLMTECVYGLKIVSKELRIKRDSTLPHSSWIQMVAEIANRIRNNSSDAQIIINNN</sequence>
<gene>
    <name evidence="1" type="ORF">GWK48_06720</name>
</gene>
<evidence type="ECO:0000313" key="1">
    <source>
        <dbReference type="EMBL" id="QKR00107.1"/>
    </source>
</evidence>
<reference evidence="1 2" key="1">
    <citation type="submission" date="2020-02" db="EMBL/GenBank/DDBJ databases">
        <title>Comparative genome analysis reveals the metabolism and evolution of the thermophilic archaeal genus Metallosphaera.</title>
        <authorList>
            <person name="Jiang C."/>
        </authorList>
    </citation>
    <scope>NUCLEOTIDE SEQUENCE [LARGE SCALE GENOMIC DNA]</scope>
    <source>
        <strain evidence="1 2">Ric-A</strain>
    </source>
</reference>
<name>A0A6N0NV84_9CREN</name>
<dbReference type="EMBL" id="CP049074">
    <property type="protein sequence ID" value="QKR00107.1"/>
    <property type="molecule type" value="Genomic_DNA"/>
</dbReference>
<dbReference type="Proteomes" id="UP000509301">
    <property type="component" value="Chromosome"/>
</dbReference>
<dbReference type="KEGG" id="mten:GWK48_06720"/>
<keyword evidence="2" id="KW-1185">Reference proteome</keyword>
<dbReference type="AlphaFoldDB" id="A0A6N0NV84"/>
<accession>A0A6N0NV84</accession>
<protein>
    <submittedName>
        <fullName evidence="1">Uncharacterized protein</fullName>
    </submittedName>
</protein>
<dbReference type="OrthoDB" id="33325at2157"/>
<proteinExistence type="predicted"/>
<organism evidence="1 2">
    <name type="scientific">Metallosphaera tengchongensis</name>
    <dbReference type="NCBI Taxonomy" id="1532350"/>
    <lineage>
        <taxon>Archaea</taxon>
        <taxon>Thermoproteota</taxon>
        <taxon>Thermoprotei</taxon>
        <taxon>Sulfolobales</taxon>
        <taxon>Sulfolobaceae</taxon>
        <taxon>Metallosphaera</taxon>
    </lineage>
</organism>
<dbReference type="GeneID" id="55641628"/>
<dbReference type="RefSeq" id="WP_174630774.1">
    <property type="nucleotide sequence ID" value="NZ_CP049074.1"/>
</dbReference>